<dbReference type="Proteomes" id="UP000267128">
    <property type="component" value="Unassembled WGS sequence"/>
</dbReference>
<dbReference type="AlphaFoldDB" id="A0A3N0CJM4"/>
<keyword evidence="3" id="KW-1185">Reference proteome</keyword>
<feature type="region of interest" description="Disordered" evidence="1">
    <location>
        <begin position="1"/>
        <end position="49"/>
    </location>
</feature>
<evidence type="ECO:0000313" key="2">
    <source>
        <dbReference type="EMBL" id="RNL63645.1"/>
    </source>
</evidence>
<dbReference type="OrthoDB" id="5122733at2"/>
<sequence length="127" mass="13324">MTLTLTPQAPMDPPSFTTDPDGFEVPAFNTQSPHAGKVQSGTQAGSDTPTRYVKVAGVDRPVLAAGLHIPVGAPIPVASEQRGQATEYVVSGLGQADDPALLNRRYMVVGVPAKSFATARRLDVIQL</sequence>
<proteinExistence type="predicted"/>
<dbReference type="Pfam" id="PF19586">
    <property type="entry name" value="DUF6093"/>
    <property type="match status" value="1"/>
</dbReference>
<feature type="compositionally biased region" description="Polar residues" evidence="1">
    <location>
        <begin position="28"/>
        <end position="49"/>
    </location>
</feature>
<evidence type="ECO:0000313" key="3">
    <source>
        <dbReference type="Proteomes" id="UP000267128"/>
    </source>
</evidence>
<name>A0A3N0CJM4_9ACTN</name>
<dbReference type="InterPro" id="IPR046075">
    <property type="entry name" value="DUF6093"/>
</dbReference>
<comment type="caution">
    <text evidence="2">The sequence shown here is derived from an EMBL/GenBank/DDBJ whole genome shotgun (WGS) entry which is preliminary data.</text>
</comment>
<accession>A0A3N0CJM4</accession>
<protein>
    <submittedName>
        <fullName evidence="2">Uncharacterized protein</fullName>
    </submittedName>
</protein>
<organism evidence="2 3">
    <name type="scientific">Nocardioides marmoriginsengisoli</name>
    <dbReference type="NCBI Taxonomy" id="661483"/>
    <lineage>
        <taxon>Bacteria</taxon>
        <taxon>Bacillati</taxon>
        <taxon>Actinomycetota</taxon>
        <taxon>Actinomycetes</taxon>
        <taxon>Propionibacteriales</taxon>
        <taxon>Nocardioidaceae</taxon>
        <taxon>Nocardioides</taxon>
    </lineage>
</organism>
<dbReference type="EMBL" id="RJSE01000006">
    <property type="protein sequence ID" value="RNL63645.1"/>
    <property type="molecule type" value="Genomic_DNA"/>
</dbReference>
<reference evidence="2 3" key="1">
    <citation type="submission" date="2018-11" db="EMBL/GenBank/DDBJ databases">
        <authorList>
            <person name="Li F."/>
        </authorList>
    </citation>
    <scope>NUCLEOTIDE SEQUENCE [LARGE SCALE GENOMIC DNA]</scope>
    <source>
        <strain evidence="2 3">Gsoil 097</strain>
    </source>
</reference>
<gene>
    <name evidence="2" type="ORF">EFK50_07840</name>
</gene>
<evidence type="ECO:0000256" key="1">
    <source>
        <dbReference type="SAM" id="MobiDB-lite"/>
    </source>
</evidence>